<keyword evidence="10" id="KW-0131">Cell cycle</keyword>
<reference evidence="14 15" key="1">
    <citation type="submission" date="2014-01" db="EMBL/GenBank/DDBJ databases">
        <title>Plasmidome dynamics in the species complex Clostridium novyi sensu lato converts strains of independent lineages into distinctly different pathogens.</title>
        <authorList>
            <person name="Skarin H."/>
            <person name="Segerman B."/>
        </authorList>
    </citation>
    <scope>NUCLEOTIDE SEQUENCE [LARGE SCALE GENOMIC DNA]</scope>
    <source>
        <strain evidence="14 15">4552</strain>
    </source>
</reference>
<dbReference type="InterPro" id="IPR002104">
    <property type="entry name" value="Integrase_catalytic"/>
</dbReference>
<dbReference type="AlphaFoldDB" id="A0A0A0I5W3"/>
<accession>A0A0A0I5W3</accession>
<feature type="domain" description="Core-binding (CB)" evidence="13">
    <location>
        <begin position="44"/>
        <end position="129"/>
    </location>
</feature>
<organism evidence="14 15">
    <name type="scientific">Clostridium novyi A str. 4552</name>
    <dbReference type="NCBI Taxonomy" id="1444289"/>
    <lineage>
        <taxon>Bacteria</taxon>
        <taxon>Bacillati</taxon>
        <taxon>Bacillota</taxon>
        <taxon>Clostridia</taxon>
        <taxon>Eubacteriales</taxon>
        <taxon>Clostridiaceae</taxon>
        <taxon>Clostridium</taxon>
    </lineage>
</organism>
<comment type="function">
    <text evidence="1">Site-specific tyrosine recombinase, which acts by catalyzing the cutting and rejoining of the recombining DNA molecules.</text>
</comment>
<protein>
    <submittedName>
        <fullName evidence="14">Integrase</fullName>
    </submittedName>
</protein>
<keyword evidence="7" id="KW-0229">DNA integration</keyword>
<evidence type="ECO:0000256" key="11">
    <source>
        <dbReference type="PROSITE-ProRule" id="PRU01248"/>
    </source>
</evidence>
<dbReference type="EMBL" id="JENJ01000018">
    <property type="protein sequence ID" value="KGM96769.1"/>
    <property type="molecule type" value="Genomic_DNA"/>
</dbReference>
<dbReference type="PROSITE" id="PS51900">
    <property type="entry name" value="CB"/>
    <property type="match status" value="1"/>
</dbReference>
<dbReference type="Pfam" id="PF13495">
    <property type="entry name" value="Phage_int_SAM_4"/>
    <property type="match status" value="1"/>
</dbReference>
<comment type="similarity">
    <text evidence="3">Belongs to the 'phage' integrase family.</text>
</comment>
<dbReference type="Gene3D" id="1.10.443.10">
    <property type="entry name" value="Intergrase catalytic core"/>
    <property type="match status" value="1"/>
</dbReference>
<evidence type="ECO:0000256" key="9">
    <source>
        <dbReference type="ARBA" id="ARBA00023172"/>
    </source>
</evidence>
<keyword evidence="6" id="KW-0159">Chromosome partition</keyword>
<keyword evidence="9" id="KW-0233">DNA recombination</keyword>
<dbReference type="Proteomes" id="UP000030012">
    <property type="component" value="Unassembled WGS sequence"/>
</dbReference>
<dbReference type="GO" id="GO:0003677">
    <property type="term" value="F:DNA binding"/>
    <property type="evidence" value="ECO:0007669"/>
    <property type="project" value="UniProtKB-UniRule"/>
</dbReference>
<sequence length="327" mass="38287">MERFIVEIEQEMLSILNNMQMEQLHKVLLKELQGLTVSNSKESDKLCEKVDYCNLFICAKQVEGCSEKSIKYYKSTIQNMLRSLKKPVKHITTEDLRKYLGGYYKKGKCSKVTLDNVRRILSTFFSWLEDENYILKSPVRRIHKIRTGKVVKEIYTDENIEIMRDNCKEVRDLAMIDLLNSTGMRVGELVKLDIDDVDFNERECIVEGKGNKQRKVYFDAKTKIHLQNYLNDRKDDNRALFVTLISPYNRLKVSGVEIRLRNLGKRLNINKVHPHKFRRTLATRAIDKGMPIEQVQHLLGHQKIDTTLQYAMVSQNNVKVSHKKYIG</sequence>
<dbReference type="GO" id="GO:0051301">
    <property type="term" value="P:cell division"/>
    <property type="evidence" value="ECO:0007669"/>
    <property type="project" value="UniProtKB-KW"/>
</dbReference>
<dbReference type="RefSeq" id="WP_039254361.1">
    <property type="nucleotide sequence ID" value="NZ_JENJ01000018.1"/>
</dbReference>
<dbReference type="GO" id="GO:0007059">
    <property type="term" value="P:chromosome segregation"/>
    <property type="evidence" value="ECO:0007669"/>
    <property type="project" value="UniProtKB-KW"/>
</dbReference>
<evidence type="ECO:0000256" key="6">
    <source>
        <dbReference type="ARBA" id="ARBA00022829"/>
    </source>
</evidence>
<proteinExistence type="inferred from homology"/>
<comment type="subcellular location">
    <subcellularLocation>
        <location evidence="2">Cytoplasm</location>
    </subcellularLocation>
</comment>
<dbReference type="GO" id="GO:0006310">
    <property type="term" value="P:DNA recombination"/>
    <property type="evidence" value="ECO:0007669"/>
    <property type="project" value="UniProtKB-KW"/>
</dbReference>
<dbReference type="PANTHER" id="PTHR30349">
    <property type="entry name" value="PHAGE INTEGRASE-RELATED"/>
    <property type="match status" value="1"/>
</dbReference>
<comment type="caution">
    <text evidence="14">The sequence shown here is derived from an EMBL/GenBank/DDBJ whole genome shotgun (WGS) entry which is preliminary data.</text>
</comment>
<evidence type="ECO:0000313" key="14">
    <source>
        <dbReference type="EMBL" id="KGM96769.1"/>
    </source>
</evidence>
<dbReference type="GO" id="GO:0005737">
    <property type="term" value="C:cytoplasm"/>
    <property type="evidence" value="ECO:0007669"/>
    <property type="project" value="UniProtKB-SubCell"/>
</dbReference>
<dbReference type="InterPro" id="IPR010998">
    <property type="entry name" value="Integrase_recombinase_N"/>
</dbReference>
<keyword evidence="5" id="KW-0132">Cell division</keyword>
<evidence type="ECO:0000313" key="15">
    <source>
        <dbReference type="Proteomes" id="UP000030012"/>
    </source>
</evidence>
<evidence type="ECO:0000256" key="1">
    <source>
        <dbReference type="ARBA" id="ARBA00003283"/>
    </source>
</evidence>
<dbReference type="Gene3D" id="1.10.150.130">
    <property type="match status" value="1"/>
</dbReference>
<name>A0A0A0I5W3_CLONO</name>
<dbReference type="CDD" id="cd00397">
    <property type="entry name" value="DNA_BRE_C"/>
    <property type="match status" value="1"/>
</dbReference>
<evidence type="ECO:0000256" key="10">
    <source>
        <dbReference type="ARBA" id="ARBA00023306"/>
    </source>
</evidence>
<dbReference type="InterPro" id="IPR004107">
    <property type="entry name" value="Integrase_SAM-like_N"/>
</dbReference>
<dbReference type="InterPro" id="IPR011010">
    <property type="entry name" value="DNA_brk_join_enz"/>
</dbReference>
<keyword evidence="8 11" id="KW-0238">DNA-binding</keyword>
<dbReference type="OrthoDB" id="9801717at2"/>
<dbReference type="NCBIfam" id="NF040815">
    <property type="entry name" value="recomb_XerA_Arch"/>
    <property type="match status" value="1"/>
</dbReference>
<evidence type="ECO:0000259" key="13">
    <source>
        <dbReference type="PROSITE" id="PS51900"/>
    </source>
</evidence>
<gene>
    <name evidence="14" type="ORF">Z968_05425</name>
</gene>
<dbReference type="GO" id="GO:0015074">
    <property type="term" value="P:DNA integration"/>
    <property type="evidence" value="ECO:0007669"/>
    <property type="project" value="UniProtKB-KW"/>
</dbReference>
<dbReference type="PROSITE" id="PS51898">
    <property type="entry name" value="TYR_RECOMBINASE"/>
    <property type="match status" value="1"/>
</dbReference>
<dbReference type="InterPro" id="IPR044068">
    <property type="entry name" value="CB"/>
</dbReference>
<evidence type="ECO:0000256" key="4">
    <source>
        <dbReference type="ARBA" id="ARBA00022490"/>
    </source>
</evidence>
<dbReference type="SUPFAM" id="SSF56349">
    <property type="entry name" value="DNA breaking-rejoining enzymes"/>
    <property type="match status" value="1"/>
</dbReference>
<dbReference type="PANTHER" id="PTHR30349:SF77">
    <property type="entry name" value="TYROSINE RECOMBINASE XERC"/>
    <property type="match status" value="1"/>
</dbReference>
<keyword evidence="4" id="KW-0963">Cytoplasm</keyword>
<evidence type="ECO:0000256" key="5">
    <source>
        <dbReference type="ARBA" id="ARBA00022618"/>
    </source>
</evidence>
<evidence type="ECO:0000256" key="7">
    <source>
        <dbReference type="ARBA" id="ARBA00022908"/>
    </source>
</evidence>
<dbReference type="InterPro" id="IPR050090">
    <property type="entry name" value="Tyrosine_recombinase_XerCD"/>
</dbReference>
<dbReference type="Pfam" id="PF00589">
    <property type="entry name" value="Phage_integrase"/>
    <property type="match status" value="1"/>
</dbReference>
<dbReference type="InterPro" id="IPR013762">
    <property type="entry name" value="Integrase-like_cat_sf"/>
</dbReference>
<evidence type="ECO:0000259" key="12">
    <source>
        <dbReference type="PROSITE" id="PS51898"/>
    </source>
</evidence>
<evidence type="ECO:0000256" key="2">
    <source>
        <dbReference type="ARBA" id="ARBA00004496"/>
    </source>
</evidence>
<feature type="domain" description="Tyr recombinase" evidence="12">
    <location>
        <begin position="150"/>
        <end position="323"/>
    </location>
</feature>
<evidence type="ECO:0000256" key="3">
    <source>
        <dbReference type="ARBA" id="ARBA00008857"/>
    </source>
</evidence>
<evidence type="ECO:0000256" key="8">
    <source>
        <dbReference type="ARBA" id="ARBA00023125"/>
    </source>
</evidence>